<dbReference type="EMBL" id="JAKNCT010000003">
    <property type="protein sequence ID" value="MCG5030409.1"/>
    <property type="molecule type" value="Genomic_DNA"/>
</dbReference>
<dbReference type="PANTHER" id="PTHR31302:SF0">
    <property type="entry name" value="TRANSMEMBRANE PROTEIN WITH METALLOPHOSPHOESTERASE DOMAIN"/>
    <property type="match status" value="1"/>
</dbReference>
<dbReference type="SUPFAM" id="SSF56300">
    <property type="entry name" value="Metallo-dependent phosphatases"/>
    <property type="match status" value="1"/>
</dbReference>
<protein>
    <submittedName>
        <fullName evidence="3">Metallophosphoesterase</fullName>
    </submittedName>
</protein>
<dbReference type="RefSeq" id="WP_237978066.1">
    <property type="nucleotide sequence ID" value="NZ_JAKNCT010000003.1"/>
</dbReference>
<dbReference type="PANTHER" id="PTHR31302">
    <property type="entry name" value="TRANSMEMBRANE PROTEIN WITH METALLOPHOSPHOESTERASE DOMAIN-RELATED"/>
    <property type="match status" value="1"/>
</dbReference>
<evidence type="ECO:0000256" key="1">
    <source>
        <dbReference type="SAM" id="Phobius"/>
    </source>
</evidence>
<reference evidence="3 4" key="1">
    <citation type="submission" date="2022-02" db="EMBL/GenBank/DDBJ databases">
        <title>Mesosutterella porci, a novel member of the family Sutterellaceae from pig feces.</title>
        <authorList>
            <person name="Wylensek D."/>
            <person name="Clavel T."/>
        </authorList>
    </citation>
    <scope>NUCLEOTIDE SEQUENCE [LARGE SCALE GENOMIC DNA]</scope>
    <source>
        <strain evidence="4">oilRF-744-wt-GAM-9</strain>
    </source>
</reference>
<dbReference type="InterPro" id="IPR029052">
    <property type="entry name" value="Metallo-depent_PP-like"/>
</dbReference>
<name>A0ABS9MPY0_9BURK</name>
<keyword evidence="1" id="KW-1133">Transmembrane helix</keyword>
<feature type="transmembrane region" description="Helical" evidence="1">
    <location>
        <begin position="119"/>
        <end position="138"/>
    </location>
</feature>
<dbReference type="CDD" id="cd07385">
    <property type="entry name" value="MPP_YkuE_C"/>
    <property type="match status" value="1"/>
</dbReference>
<feature type="transmembrane region" description="Helical" evidence="1">
    <location>
        <begin position="6"/>
        <end position="24"/>
    </location>
</feature>
<dbReference type="Proteomes" id="UP001297600">
    <property type="component" value="Unassembled WGS sequence"/>
</dbReference>
<gene>
    <name evidence="3" type="ORF">MAF45_02970</name>
</gene>
<proteinExistence type="predicted"/>
<sequence length="395" mass="43310">MYTSYYWALGALGLYTALRIYSLLRGRGLLQISAAVFAALSYAVYPILVVMGITRPWGDGMHIAIVVSGFFFSAAFLETLLLVLRDLWLALRWAAGKIRRRISGDSFSLSFAPERKRSAALPAFFAFLAFAGAAYGTWQTQRLPLIREVEIPIPRLPSSMDGLRIVQLTDVHLSPLFAHRRIVRIVKAAQTLKPDLIVVTGDIADGTPQARLADVRVLVGLQKSAPVVMVPGNHDYYVDFAAWRECYRSLGLPLLENGSVRLTLRGGAVTVAGLTDRSGELRGFPGPDISKALSDAAPDALRIALIHRPENPAPQADPRWKVDLELAGHTHGSQMLFLWPMVALQNHGYVHGLYRFGSMPLYVSAGFGLWSGAPMRLGVPPELTLITLRSAQAAR</sequence>
<feature type="domain" description="Calcineurin-like phosphoesterase" evidence="2">
    <location>
        <begin position="163"/>
        <end position="332"/>
    </location>
</feature>
<organism evidence="3 4">
    <name type="scientific">Mesosutterella porci</name>
    <dbReference type="NCBI Taxonomy" id="2915351"/>
    <lineage>
        <taxon>Bacteria</taxon>
        <taxon>Pseudomonadati</taxon>
        <taxon>Pseudomonadota</taxon>
        <taxon>Betaproteobacteria</taxon>
        <taxon>Burkholderiales</taxon>
        <taxon>Sutterellaceae</taxon>
        <taxon>Mesosutterella</taxon>
    </lineage>
</organism>
<dbReference type="Gene3D" id="3.60.21.10">
    <property type="match status" value="1"/>
</dbReference>
<dbReference type="InterPro" id="IPR004843">
    <property type="entry name" value="Calcineurin-like_PHP"/>
</dbReference>
<keyword evidence="1" id="KW-0812">Transmembrane</keyword>
<comment type="caution">
    <text evidence="3">The sequence shown here is derived from an EMBL/GenBank/DDBJ whole genome shotgun (WGS) entry which is preliminary data.</text>
</comment>
<accession>A0ABS9MPY0</accession>
<evidence type="ECO:0000313" key="4">
    <source>
        <dbReference type="Proteomes" id="UP001297600"/>
    </source>
</evidence>
<keyword evidence="1" id="KW-0472">Membrane</keyword>
<evidence type="ECO:0000259" key="2">
    <source>
        <dbReference type="Pfam" id="PF00149"/>
    </source>
</evidence>
<keyword evidence="4" id="KW-1185">Reference proteome</keyword>
<dbReference type="Pfam" id="PF00149">
    <property type="entry name" value="Metallophos"/>
    <property type="match status" value="1"/>
</dbReference>
<dbReference type="InterPro" id="IPR051158">
    <property type="entry name" value="Metallophosphoesterase_sf"/>
</dbReference>
<evidence type="ECO:0000313" key="3">
    <source>
        <dbReference type="EMBL" id="MCG5030409.1"/>
    </source>
</evidence>
<feature type="transmembrane region" description="Helical" evidence="1">
    <location>
        <begin position="60"/>
        <end position="84"/>
    </location>
</feature>
<feature type="transmembrane region" description="Helical" evidence="1">
    <location>
        <begin position="36"/>
        <end position="54"/>
    </location>
</feature>